<keyword evidence="3 4" id="KW-0408">Iron</keyword>
<dbReference type="InterPro" id="IPR009056">
    <property type="entry name" value="Cyt_c-like_dom"/>
</dbReference>
<keyword evidence="1 4" id="KW-0349">Heme</keyword>
<evidence type="ECO:0000256" key="1">
    <source>
        <dbReference type="ARBA" id="ARBA00022617"/>
    </source>
</evidence>
<evidence type="ECO:0000259" key="6">
    <source>
        <dbReference type="PROSITE" id="PS50206"/>
    </source>
</evidence>
<evidence type="ECO:0000256" key="2">
    <source>
        <dbReference type="ARBA" id="ARBA00022723"/>
    </source>
</evidence>
<feature type="domain" description="Rhodanese" evidence="6">
    <location>
        <begin position="249"/>
        <end position="366"/>
    </location>
</feature>
<evidence type="ECO:0000259" key="7">
    <source>
        <dbReference type="PROSITE" id="PS51007"/>
    </source>
</evidence>
<dbReference type="RefSeq" id="WP_245969835.1">
    <property type="nucleotide sequence ID" value="NZ_RBXL01000001.1"/>
</dbReference>
<gene>
    <name evidence="8" type="ORF">BDD21_5206</name>
</gene>
<keyword evidence="9" id="KW-1185">Reference proteome</keyword>
<dbReference type="InterPro" id="IPR014756">
    <property type="entry name" value="Ig_E-set"/>
</dbReference>
<name>A0A495VE47_9GAMM</name>
<evidence type="ECO:0000256" key="5">
    <source>
        <dbReference type="SAM" id="MobiDB-lite"/>
    </source>
</evidence>
<comment type="caution">
    <text evidence="8">The sequence shown here is derived from an EMBL/GenBank/DDBJ whole genome shotgun (WGS) entry which is preliminary data.</text>
</comment>
<accession>A0A495VE47</accession>
<protein>
    <submittedName>
        <fullName evidence="8">Rhodanese-related sulfurtransferase</fullName>
    </submittedName>
</protein>
<dbReference type="InterPro" id="IPR052367">
    <property type="entry name" value="Thiosulfate_ST/Rhodanese-like"/>
</dbReference>
<dbReference type="GO" id="GO:0020037">
    <property type="term" value="F:heme binding"/>
    <property type="evidence" value="ECO:0007669"/>
    <property type="project" value="InterPro"/>
</dbReference>
<dbReference type="PANTHER" id="PTHR45431">
    <property type="entry name" value="RHODANESE-LIKE DOMAIN-CONTAINING PROTEIN 15, CHLOROPLASTIC"/>
    <property type="match status" value="1"/>
</dbReference>
<sequence>MRKHPSTGEPIPRRFIREVICEHNDEPVLSWDWGWGVSANPYLSFRIRSGASGDRIRIRWVEDNGQIGSLATSVSSQGAPEQPTDSTQSTSQRTPETIAMKSSLVAACILTFGASGFSHAADDITPADEPEPGQVLFETHGCSNCHGTDGVHPEAKYVPILRGKSADYLLKQANAIFSGADGEGRAHFMHDQFCIGETPDEGCYPLPSALALREIADWLGGAVEPAGEARTPRGLSVSAAQAYEQLQALGERALFIDIRTRAEVAFLGMPTDADANIPYMTAGNFDEWDEAEQTFKLRPNSEFTARVGDLVQVRGLDQDTPIYLICRSGSRSAKAANILDLAGYRKVYTITDGYEGAKAEYGPRKGERVVNGWKNAGLPWSYRLNKTAMYWDL</sequence>
<proteinExistence type="predicted"/>
<dbReference type="Proteomes" id="UP000274556">
    <property type="component" value="Unassembled WGS sequence"/>
</dbReference>
<evidence type="ECO:0000313" key="9">
    <source>
        <dbReference type="Proteomes" id="UP000274556"/>
    </source>
</evidence>
<feature type="domain" description="Cytochrome c" evidence="7">
    <location>
        <begin position="128"/>
        <end position="284"/>
    </location>
</feature>
<keyword evidence="2 4" id="KW-0479">Metal-binding</keyword>
<dbReference type="Gene3D" id="2.60.40.10">
    <property type="entry name" value="Immunoglobulins"/>
    <property type="match status" value="1"/>
</dbReference>
<reference evidence="8 9" key="1">
    <citation type="submission" date="2018-10" db="EMBL/GenBank/DDBJ databases">
        <title>Genomic Encyclopedia of Archaeal and Bacterial Type Strains, Phase II (KMG-II): from individual species to whole genera.</title>
        <authorList>
            <person name="Goeker M."/>
        </authorList>
    </citation>
    <scope>NUCLEOTIDE SEQUENCE [LARGE SCALE GENOMIC DNA]</scope>
    <source>
        <strain evidence="8 9">DSM 235</strain>
    </source>
</reference>
<evidence type="ECO:0000313" key="8">
    <source>
        <dbReference type="EMBL" id="RKT47609.1"/>
    </source>
</evidence>
<dbReference type="PANTHER" id="PTHR45431:SF3">
    <property type="entry name" value="RHODANESE-LIKE DOMAIN-CONTAINING PROTEIN 15, CHLOROPLASTIC"/>
    <property type="match status" value="1"/>
</dbReference>
<dbReference type="InterPro" id="IPR036909">
    <property type="entry name" value="Cyt_c-like_dom_sf"/>
</dbReference>
<dbReference type="GO" id="GO:0046872">
    <property type="term" value="F:metal ion binding"/>
    <property type="evidence" value="ECO:0007669"/>
    <property type="project" value="UniProtKB-KW"/>
</dbReference>
<dbReference type="Gene3D" id="3.40.250.10">
    <property type="entry name" value="Rhodanese-like domain"/>
    <property type="match status" value="1"/>
</dbReference>
<dbReference type="SMART" id="SM00450">
    <property type="entry name" value="RHOD"/>
    <property type="match status" value="1"/>
</dbReference>
<dbReference type="Pfam" id="PF00581">
    <property type="entry name" value="Rhodanese"/>
    <property type="match status" value="1"/>
</dbReference>
<feature type="region of interest" description="Disordered" evidence="5">
    <location>
        <begin position="71"/>
        <end position="95"/>
    </location>
</feature>
<dbReference type="EMBL" id="RBXL01000001">
    <property type="protein sequence ID" value="RKT47609.1"/>
    <property type="molecule type" value="Genomic_DNA"/>
</dbReference>
<dbReference type="Pfam" id="PF08770">
    <property type="entry name" value="SoxZ"/>
    <property type="match status" value="1"/>
</dbReference>
<evidence type="ECO:0000256" key="3">
    <source>
        <dbReference type="ARBA" id="ARBA00023004"/>
    </source>
</evidence>
<evidence type="ECO:0000256" key="4">
    <source>
        <dbReference type="PROSITE-ProRule" id="PRU00433"/>
    </source>
</evidence>
<dbReference type="InterPro" id="IPR036873">
    <property type="entry name" value="Rhodanese-like_dom_sf"/>
</dbReference>
<dbReference type="GO" id="GO:0009055">
    <property type="term" value="F:electron transfer activity"/>
    <property type="evidence" value="ECO:0007669"/>
    <property type="project" value="InterPro"/>
</dbReference>
<keyword evidence="8" id="KW-0808">Transferase</keyword>
<dbReference type="SUPFAM" id="SSF81296">
    <property type="entry name" value="E set domains"/>
    <property type="match status" value="1"/>
</dbReference>
<dbReference type="SUPFAM" id="SSF52821">
    <property type="entry name" value="Rhodanese/Cell cycle control phosphatase"/>
    <property type="match status" value="1"/>
</dbReference>
<dbReference type="InterPro" id="IPR013783">
    <property type="entry name" value="Ig-like_fold"/>
</dbReference>
<dbReference type="Gene3D" id="1.10.760.10">
    <property type="entry name" value="Cytochrome c-like domain"/>
    <property type="match status" value="1"/>
</dbReference>
<dbReference type="SUPFAM" id="SSF46626">
    <property type="entry name" value="Cytochrome c"/>
    <property type="match status" value="1"/>
</dbReference>
<organism evidence="8 9">
    <name type="scientific">Thiocapsa rosea</name>
    <dbReference type="NCBI Taxonomy" id="69360"/>
    <lineage>
        <taxon>Bacteria</taxon>
        <taxon>Pseudomonadati</taxon>
        <taxon>Pseudomonadota</taxon>
        <taxon>Gammaproteobacteria</taxon>
        <taxon>Chromatiales</taxon>
        <taxon>Chromatiaceae</taxon>
        <taxon>Thiocapsa</taxon>
    </lineage>
</organism>
<dbReference type="InterPro" id="IPR014880">
    <property type="entry name" value="SoxZ_dom"/>
</dbReference>
<dbReference type="AlphaFoldDB" id="A0A495VE47"/>
<dbReference type="GO" id="GO:0016740">
    <property type="term" value="F:transferase activity"/>
    <property type="evidence" value="ECO:0007669"/>
    <property type="project" value="UniProtKB-KW"/>
</dbReference>
<dbReference type="PROSITE" id="PS51007">
    <property type="entry name" value="CYTC"/>
    <property type="match status" value="1"/>
</dbReference>
<dbReference type="InterPro" id="IPR001763">
    <property type="entry name" value="Rhodanese-like_dom"/>
</dbReference>
<dbReference type="PROSITE" id="PS50206">
    <property type="entry name" value="RHODANESE_3"/>
    <property type="match status" value="1"/>
</dbReference>